<dbReference type="PANTHER" id="PTHR30446">
    <property type="entry name" value="RECOMBINATION PROTEIN RECR"/>
    <property type="match status" value="1"/>
</dbReference>
<dbReference type="STRING" id="1802274.A3J58_01450"/>
<proteinExistence type="inferred from homology"/>
<dbReference type="GO" id="GO:0006281">
    <property type="term" value="P:DNA repair"/>
    <property type="evidence" value="ECO:0007669"/>
    <property type="project" value="UniProtKB-UniRule"/>
</dbReference>
<dbReference type="InterPro" id="IPR006171">
    <property type="entry name" value="TOPRIM_dom"/>
</dbReference>
<dbReference type="InterPro" id="IPR000093">
    <property type="entry name" value="DNA_Rcmb_RecR"/>
</dbReference>
<keyword evidence="6 7" id="KW-0234">DNA repair</keyword>
<comment type="caution">
    <text evidence="7">Lacks conserved residue(s) required for the propagation of feature annotation.</text>
</comment>
<evidence type="ECO:0000259" key="8">
    <source>
        <dbReference type="PROSITE" id="PS50880"/>
    </source>
</evidence>
<dbReference type="Gene3D" id="3.40.1360.10">
    <property type="match status" value="1"/>
</dbReference>
<dbReference type="PANTHER" id="PTHR30446:SF0">
    <property type="entry name" value="RECOMBINATION PROTEIN RECR"/>
    <property type="match status" value="1"/>
</dbReference>
<dbReference type="NCBIfam" id="TIGR00615">
    <property type="entry name" value="recR"/>
    <property type="match status" value="1"/>
</dbReference>
<dbReference type="Pfam" id="PF13662">
    <property type="entry name" value="Toprim_4"/>
    <property type="match status" value="1"/>
</dbReference>
<comment type="function">
    <text evidence="7">May play a role in DNA repair. It seems to be involved in an RecBC-independent recombinational process of DNA repair. It may act with RecF and RecO.</text>
</comment>
<dbReference type="Gene3D" id="1.10.8.420">
    <property type="entry name" value="RecR Domain 1"/>
    <property type="match status" value="1"/>
</dbReference>
<evidence type="ECO:0000256" key="5">
    <source>
        <dbReference type="ARBA" id="ARBA00023172"/>
    </source>
</evidence>
<dbReference type="SMART" id="SM00493">
    <property type="entry name" value="TOPRIM"/>
    <property type="match status" value="1"/>
</dbReference>
<evidence type="ECO:0000256" key="3">
    <source>
        <dbReference type="ARBA" id="ARBA00022771"/>
    </source>
</evidence>
<dbReference type="Proteomes" id="UP000178510">
    <property type="component" value="Unassembled WGS sequence"/>
</dbReference>
<dbReference type="InterPro" id="IPR034137">
    <property type="entry name" value="TOPRIM_RecR"/>
</dbReference>
<protein>
    <recommendedName>
        <fullName evidence="7">Recombination protein RecR</fullName>
    </recommendedName>
</protein>
<feature type="domain" description="Toprim" evidence="8">
    <location>
        <begin position="84"/>
        <end position="188"/>
    </location>
</feature>
<dbReference type="GO" id="GO:0003677">
    <property type="term" value="F:DNA binding"/>
    <property type="evidence" value="ECO:0007669"/>
    <property type="project" value="UniProtKB-UniRule"/>
</dbReference>
<accession>A0A1G2KXI4</accession>
<sequence>MYPEPIQKLITLFTRFPGIGPRQAARFAFFILKEKDPFVSELRDALAAAEAQIGICSTCFRMMERPDGTVNSCDICTNPRREAHLIAVVEKESDMRNIEQSGVYHGLYHVLGGVISPLDQDSPKRIRLKELYERVEKRLKDTAACEVILATNPTTEGDTTARYIERVLAPLASDHGALTISRLGRGLSLGAELEYVDEITLKNALTNRK</sequence>
<dbReference type="InterPro" id="IPR023627">
    <property type="entry name" value="Rcmb_RecR"/>
</dbReference>
<evidence type="ECO:0000256" key="1">
    <source>
        <dbReference type="ARBA" id="ARBA00022723"/>
    </source>
</evidence>
<evidence type="ECO:0000313" key="9">
    <source>
        <dbReference type="EMBL" id="OHA04128.1"/>
    </source>
</evidence>
<dbReference type="SUPFAM" id="SSF111304">
    <property type="entry name" value="Recombination protein RecR"/>
    <property type="match status" value="1"/>
</dbReference>
<gene>
    <name evidence="7" type="primary">recR</name>
    <name evidence="9" type="ORF">A3J58_01450</name>
</gene>
<comment type="caution">
    <text evidence="9">The sequence shown here is derived from an EMBL/GenBank/DDBJ whole genome shotgun (WGS) entry which is preliminary data.</text>
</comment>
<evidence type="ECO:0000256" key="7">
    <source>
        <dbReference type="HAMAP-Rule" id="MF_00017"/>
    </source>
</evidence>
<evidence type="ECO:0000313" key="10">
    <source>
        <dbReference type="Proteomes" id="UP000178510"/>
    </source>
</evidence>
<dbReference type="CDD" id="cd01025">
    <property type="entry name" value="TOPRIM_recR"/>
    <property type="match status" value="1"/>
</dbReference>
<dbReference type="PROSITE" id="PS50880">
    <property type="entry name" value="TOPRIM"/>
    <property type="match status" value="1"/>
</dbReference>
<keyword evidence="3 7" id="KW-0863">Zinc-finger</keyword>
<keyword evidence="4 7" id="KW-0862">Zinc</keyword>
<dbReference type="AlphaFoldDB" id="A0A1G2KXI4"/>
<comment type="similarity">
    <text evidence="7">Belongs to the RecR family.</text>
</comment>
<dbReference type="GO" id="GO:0006310">
    <property type="term" value="P:DNA recombination"/>
    <property type="evidence" value="ECO:0007669"/>
    <property type="project" value="UniProtKB-UniRule"/>
</dbReference>
<name>A0A1G2KXI4_9BACT</name>
<keyword evidence="5 7" id="KW-0233">DNA recombination</keyword>
<evidence type="ECO:0000256" key="2">
    <source>
        <dbReference type="ARBA" id="ARBA00022763"/>
    </source>
</evidence>
<dbReference type="Pfam" id="PF21176">
    <property type="entry name" value="RecR_HhH"/>
    <property type="match status" value="1"/>
</dbReference>
<evidence type="ECO:0000256" key="4">
    <source>
        <dbReference type="ARBA" id="ARBA00022833"/>
    </source>
</evidence>
<dbReference type="Pfam" id="PF21175">
    <property type="entry name" value="RecR_C"/>
    <property type="match status" value="1"/>
</dbReference>
<dbReference type="EMBL" id="MHQM01000012">
    <property type="protein sequence ID" value="OHA04128.1"/>
    <property type="molecule type" value="Genomic_DNA"/>
</dbReference>
<keyword evidence="1 7" id="KW-0479">Metal-binding</keyword>
<dbReference type="GO" id="GO:0008270">
    <property type="term" value="F:zinc ion binding"/>
    <property type="evidence" value="ECO:0007669"/>
    <property type="project" value="UniProtKB-KW"/>
</dbReference>
<keyword evidence="2 7" id="KW-0227">DNA damage</keyword>
<evidence type="ECO:0000256" key="6">
    <source>
        <dbReference type="ARBA" id="ARBA00023204"/>
    </source>
</evidence>
<reference evidence="9 10" key="1">
    <citation type="journal article" date="2016" name="Nat. Commun.">
        <title>Thousands of microbial genomes shed light on interconnected biogeochemical processes in an aquifer system.</title>
        <authorList>
            <person name="Anantharaman K."/>
            <person name="Brown C.T."/>
            <person name="Hug L.A."/>
            <person name="Sharon I."/>
            <person name="Castelle C.J."/>
            <person name="Probst A.J."/>
            <person name="Thomas B.C."/>
            <person name="Singh A."/>
            <person name="Wilkins M.J."/>
            <person name="Karaoz U."/>
            <person name="Brodie E.L."/>
            <person name="Williams K.H."/>
            <person name="Hubbard S.S."/>
            <person name="Banfield J.F."/>
        </authorList>
    </citation>
    <scope>NUCLEOTIDE SEQUENCE [LARGE SCALE GENOMIC DNA]</scope>
</reference>
<dbReference type="HAMAP" id="MF_00017">
    <property type="entry name" value="RecR"/>
    <property type="match status" value="1"/>
</dbReference>
<organism evidence="9 10">
    <name type="scientific">Candidatus Sungbacteria bacterium RIFCSPHIGHO2_02_FULL_52_23</name>
    <dbReference type="NCBI Taxonomy" id="1802274"/>
    <lineage>
        <taxon>Bacteria</taxon>
        <taxon>Candidatus Sungiibacteriota</taxon>
    </lineage>
</organism>